<evidence type="ECO:0000313" key="2">
    <source>
        <dbReference type="Proteomes" id="UP000515490"/>
    </source>
</evidence>
<proteinExistence type="predicted"/>
<dbReference type="RefSeq" id="WP_185652950.1">
    <property type="nucleotide sequence ID" value="NZ_CP055263.1"/>
</dbReference>
<keyword evidence="2" id="KW-1185">Reference proteome</keyword>
<organism evidence="1 2">
    <name type="scientific">Metabacillus elymi</name>
    <dbReference type="NCBI Taxonomy" id="2745198"/>
    <lineage>
        <taxon>Bacteria</taxon>
        <taxon>Bacillati</taxon>
        <taxon>Bacillota</taxon>
        <taxon>Bacilli</taxon>
        <taxon>Bacillales</taxon>
        <taxon>Bacillaceae</taxon>
        <taxon>Metabacillus</taxon>
    </lineage>
</organism>
<evidence type="ECO:0000313" key="1">
    <source>
        <dbReference type="EMBL" id="QNF28522.1"/>
    </source>
</evidence>
<accession>A0ABX6S3W3</accession>
<dbReference type="Proteomes" id="UP000515490">
    <property type="component" value="Chromosome"/>
</dbReference>
<protein>
    <submittedName>
        <fullName evidence="1">Uncharacterized protein</fullName>
    </submittedName>
</protein>
<name>A0ABX6S3W3_9BACI</name>
<sequence length="231" mass="26851">MTQQTKLVHCGSTTFVYDFNSRNIIKNLGFEKDNFKGSITHLRRLLLTNFIDERILVTFSLTVSLSDYNEITKKLFNFIHEIKELSGKNQIKYLALLELPLEEDNTYGQIKLVTDIEILELTIALEEVLGEELEYGYFKLKCGDDVSYDVYSPKELLNAFSLAYRNSLTCNHFKGYPKLFKSQLQEPLILWNAEADTFIKEQNLINCPKYNSDEIYDNIAGFVIINEYSLY</sequence>
<dbReference type="EMBL" id="CP055263">
    <property type="protein sequence ID" value="QNF28522.1"/>
    <property type="molecule type" value="Genomic_DNA"/>
</dbReference>
<reference evidence="1 2" key="1">
    <citation type="submission" date="2020-06" db="EMBL/GenBank/DDBJ databases">
        <title>Metabacillus dokdonensis sp. nov., isolated from the rhizosphere of Elymus tsukushiensis, a plant native to the Dokdo Islands, Republic of Korea.</title>
        <authorList>
            <person name="Lee S.Y."/>
            <person name="Hwang Y.J."/>
            <person name="Son J.S."/>
            <person name="Ghim S.Y."/>
        </authorList>
    </citation>
    <scope>NUCLEOTIDE SEQUENCE [LARGE SCALE GENOMIC DNA]</scope>
    <source>
        <strain evidence="1 2">KUDC1714</strain>
    </source>
</reference>
<gene>
    <name evidence="1" type="ORF">HUW50_14165</name>
</gene>